<keyword evidence="12" id="KW-0732">Signal</keyword>
<comment type="function">
    <text evidence="1">Thiol-specific peroxidase that catalyzes the reduction of hydrogen peroxide and organic hydroperoxides to water and alcohols, respectively. Plays a role in cell protection against oxidative stress by detoxifying peroxides and as sensor of hydrogen peroxide-mediated signaling events.</text>
</comment>
<dbReference type="EC" id="1.11.1.24" evidence="2"/>
<dbReference type="Gene3D" id="3.40.30.10">
    <property type="entry name" value="Glutaredoxin"/>
    <property type="match status" value="1"/>
</dbReference>
<feature type="domain" description="Thioredoxin" evidence="13">
    <location>
        <begin position="43"/>
        <end position="210"/>
    </location>
</feature>
<dbReference type="SUPFAM" id="SSF52833">
    <property type="entry name" value="Thioredoxin-like"/>
    <property type="match status" value="1"/>
</dbReference>
<protein>
    <recommendedName>
        <fullName evidence="2">thioredoxin-dependent peroxiredoxin</fullName>
        <ecNumber evidence="2">1.11.1.24</ecNumber>
    </recommendedName>
    <alternativeName>
        <fullName evidence="8">Thioredoxin peroxidase</fullName>
    </alternativeName>
    <alternativeName>
        <fullName evidence="10">Thioredoxin-dependent peroxiredoxin Bcp</fullName>
    </alternativeName>
</protein>
<dbReference type="InterPro" id="IPR000866">
    <property type="entry name" value="AhpC/TSA"/>
</dbReference>
<keyword evidence="6" id="KW-1015">Disulfide bond</keyword>
<dbReference type="Pfam" id="PF00578">
    <property type="entry name" value="AhpC-TSA"/>
    <property type="match status" value="1"/>
</dbReference>
<comment type="similarity">
    <text evidence="9">Belongs to the peroxiredoxin family. BCP/PrxQ subfamily.</text>
</comment>
<gene>
    <name evidence="14" type="ORF">JI741_23160</name>
</gene>
<organism evidence="14 15">
    <name type="scientific">Chryseolinea lacunae</name>
    <dbReference type="NCBI Taxonomy" id="2801331"/>
    <lineage>
        <taxon>Bacteria</taxon>
        <taxon>Pseudomonadati</taxon>
        <taxon>Bacteroidota</taxon>
        <taxon>Cytophagia</taxon>
        <taxon>Cytophagales</taxon>
        <taxon>Fulvivirgaceae</taxon>
        <taxon>Chryseolinea</taxon>
    </lineage>
</organism>
<evidence type="ECO:0000256" key="8">
    <source>
        <dbReference type="ARBA" id="ARBA00032824"/>
    </source>
</evidence>
<evidence type="ECO:0000256" key="5">
    <source>
        <dbReference type="ARBA" id="ARBA00023002"/>
    </source>
</evidence>
<keyword evidence="15" id="KW-1185">Reference proteome</keyword>
<evidence type="ECO:0000256" key="1">
    <source>
        <dbReference type="ARBA" id="ARBA00003330"/>
    </source>
</evidence>
<dbReference type="RefSeq" id="WP_202013793.1">
    <property type="nucleotide sequence ID" value="NZ_JAERRB010000009.1"/>
</dbReference>
<dbReference type="InterPro" id="IPR036249">
    <property type="entry name" value="Thioredoxin-like_sf"/>
</dbReference>
<dbReference type="PROSITE" id="PS51352">
    <property type="entry name" value="THIOREDOXIN_2"/>
    <property type="match status" value="1"/>
</dbReference>
<dbReference type="EMBL" id="JAERRB010000009">
    <property type="protein sequence ID" value="MBL0744150.1"/>
    <property type="molecule type" value="Genomic_DNA"/>
</dbReference>
<dbReference type="CDD" id="cd02970">
    <property type="entry name" value="PRX_like2"/>
    <property type="match status" value="1"/>
</dbReference>
<evidence type="ECO:0000313" key="14">
    <source>
        <dbReference type="EMBL" id="MBL0744150.1"/>
    </source>
</evidence>
<evidence type="ECO:0000256" key="3">
    <source>
        <dbReference type="ARBA" id="ARBA00022559"/>
    </source>
</evidence>
<evidence type="ECO:0000313" key="15">
    <source>
        <dbReference type="Proteomes" id="UP000613030"/>
    </source>
</evidence>
<dbReference type="Proteomes" id="UP000613030">
    <property type="component" value="Unassembled WGS sequence"/>
</dbReference>
<keyword evidence="7" id="KW-0676">Redox-active center</keyword>
<feature type="signal peptide" evidence="12">
    <location>
        <begin position="1"/>
        <end position="30"/>
    </location>
</feature>
<dbReference type="PANTHER" id="PTHR42801">
    <property type="entry name" value="THIOREDOXIN-DEPENDENT PEROXIDE REDUCTASE"/>
    <property type="match status" value="1"/>
</dbReference>
<dbReference type="InterPro" id="IPR013766">
    <property type="entry name" value="Thioredoxin_domain"/>
</dbReference>
<name>A0ABS1KXG7_9BACT</name>
<reference evidence="14 15" key="1">
    <citation type="submission" date="2021-01" db="EMBL/GenBank/DDBJ databases">
        <title>Chryseolinea sp. Jin1 Genome sequencing and assembly.</title>
        <authorList>
            <person name="Kim I."/>
        </authorList>
    </citation>
    <scope>NUCLEOTIDE SEQUENCE [LARGE SCALE GENOMIC DNA]</scope>
    <source>
        <strain evidence="14 15">Jin1</strain>
    </source>
</reference>
<evidence type="ECO:0000256" key="4">
    <source>
        <dbReference type="ARBA" id="ARBA00022862"/>
    </source>
</evidence>
<evidence type="ECO:0000256" key="7">
    <source>
        <dbReference type="ARBA" id="ARBA00023284"/>
    </source>
</evidence>
<accession>A0ABS1KXG7</accession>
<evidence type="ECO:0000256" key="11">
    <source>
        <dbReference type="ARBA" id="ARBA00049091"/>
    </source>
</evidence>
<evidence type="ECO:0000256" key="10">
    <source>
        <dbReference type="ARBA" id="ARBA00042639"/>
    </source>
</evidence>
<comment type="caution">
    <text evidence="14">The sequence shown here is derived from an EMBL/GenBank/DDBJ whole genome shotgun (WGS) entry which is preliminary data.</text>
</comment>
<comment type="catalytic activity">
    <reaction evidence="11">
        <text>a hydroperoxide + [thioredoxin]-dithiol = an alcohol + [thioredoxin]-disulfide + H2O</text>
        <dbReference type="Rhea" id="RHEA:62620"/>
        <dbReference type="Rhea" id="RHEA-COMP:10698"/>
        <dbReference type="Rhea" id="RHEA-COMP:10700"/>
        <dbReference type="ChEBI" id="CHEBI:15377"/>
        <dbReference type="ChEBI" id="CHEBI:29950"/>
        <dbReference type="ChEBI" id="CHEBI:30879"/>
        <dbReference type="ChEBI" id="CHEBI:35924"/>
        <dbReference type="ChEBI" id="CHEBI:50058"/>
        <dbReference type="EC" id="1.11.1.24"/>
    </reaction>
</comment>
<evidence type="ECO:0000256" key="2">
    <source>
        <dbReference type="ARBA" id="ARBA00013017"/>
    </source>
</evidence>
<feature type="chain" id="PRO_5046743560" description="thioredoxin-dependent peroxiredoxin" evidence="12">
    <location>
        <begin position="31"/>
        <end position="211"/>
    </location>
</feature>
<dbReference type="InterPro" id="IPR050924">
    <property type="entry name" value="Peroxiredoxin_BCP/PrxQ"/>
</dbReference>
<evidence type="ECO:0000256" key="9">
    <source>
        <dbReference type="ARBA" id="ARBA00038489"/>
    </source>
</evidence>
<sequence length="211" mass="23465">MNKPTFLLGRKSSVTLAFFICLLFAFTSMAQVLPALPTDISPLLVGERIPAVTLHDTNSREVVLTDLITEKQTVLIFYRGGWCPYCNLHLKDLQSIESEVIKAGYQIIAISPDTPKKLKESMDKSGLTYKLVSDSQAEAIRQFGIAYKAPEQYGKVLSDASANQNPDMLPVPSVFVVNRQGEIIFEYINPDFKKRVPGDLLLSALKALKEK</sequence>
<evidence type="ECO:0000256" key="6">
    <source>
        <dbReference type="ARBA" id="ARBA00023157"/>
    </source>
</evidence>
<evidence type="ECO:0000256" key="12">
    <source>
        <dbReference type="SAM" id="SignalP"/>
    </source>
</evidence>
<proteinExistence type="inferred from homology"/>
<dbReference type="PANTHER" id="PTHR42801:SF7">
    <property type="entry name" value="SLL1159 PROTEIN"/>
    <property type="match status" value="1"/>
</dbReference>
<keyword evidence="3" id="KW-0575">Peroxidase</keyword>
<keyword evidence="4" id="KW-0049">Antioxidant</keyword>
<evidence type="ECO:0000259" key="13">
    <source>
        <dbReference type="PROSITE" id="PS51352"/>
    </source>
</evidence>
<keyword evidence="5" id="KW-0560">Oxidoreductase</keyword>